<evidence type="ECO:0000256" key="2">
    <source>
        <dbReference type="ARBA" id="ARBA00022729"/>
    </source>
</evidence>
<proteinExistence type="inferred from homology"/>
<evidence type="ECO:0000256" key="5">
    <source>
        <dbReference type="ARBA" id="ARBA00023098"/>
    </source>
</evidence>
<evidence type="ECO:0000256" key="4">
    <source>
        <dbReference type="ARBA" id="ARBA00022963"/>
    </source>
</evidence>
<evidence type="ECO:0000256" key="7">
    <source>
        <dbReference type="PIRNR" id="PIRNR000862"/>
    </source>
</evidence>
<dbReference type="Proteomes" id="UP001168821">
    <property type="component" value="Unassembled WGS sequence"/>
</dbReference>
<dbReference type="SUPFAM" id="SSF53474">
    <property type="entry name" value="alpha/beta-Hydrolases"/>
    <property type="match status" value="1"/>
</dbReference>
<feature type="transmembrane region" description="Helical" evidence="9">
    <location>
        <begin position="21"/>
        <end position="41"/>
    </location>
</feature>
<keyword evidence="9" id="KW-0472">Membrane</keyword>
<dbReference type="GO" id="GO:0016042">
    <property type="term" value="P:lipid catabolic process"/>
    <property type="evidence" value="ECO:0007669"/>
    <property type="project" value="UniProtKB-KW"/>
</dbReference>
<dbReference type="InterPro" id="IPR006693">
    <property type="entry name" value="AB_hydrolase_lipase"/>
</dbReference>
<keyword evidence="12" id="KW-1185">Reference proteome</keyword>
<comment type="caution">
    <text evidence="11">The sequence shown here is derived from an EMBL/GenBank/DDBJ whole genome shotgun (WGS) entry which is preliminary data.</text>
</comment>
<accession>A0AA38II63</accession>
<dbReference type="EMBL" id="JALNTZ010000003">
    <property type="protein sequence ID" value="KAJ3658393.1"/>
    <property type="molecule type" value="Genomic_DNA"/>
</dbReference>
<evidence type="ECO:0000313" key="11">
    <source>
        <dbReference type="EMBL" id="KAJ3658393.1"/>
    </source>
</evidence>
<evidence type="ECO:0000256" key="3">
    <source>
        <dbReference type="ARBA" id="ARBA00022801"/>
    </source>
</evidence>
<feature type="active site" description="Charge relay system" evidence="8">
    <location>
        <position position="362"/>
    </location>
</feature>
<dbReference type="Gene3D" id="3.40.50.1820">
    <property type="entry name" value="alpha/beta hydrolase"/>
    <property type="match status" value="1"/>
</dbReference>
<sequence>MIKSFNTVLSQKAKEPRLKQSFVMVSVLLATLSLLVSLQGITSDQSDVGLNTVEMIENHGYPCENHYITTEDGYILTYQRIPHGKNDDGSGQKPVVLLMHGLLSSSADYVNMGPDRSLAYLLSDIGYDVWLGNSRGNAWSRNHTDPEVLADAEKFYDFTWHEIGYYDLPAAIDHILEMTGNDGLYYVGHSQGCTSFMVMGSTKPEYNDKIKLASLMGPAGFMEHQSSSLLKVLGNHINEIEKLMKKYKFFELPDPKLLQQLAFGLCTVPENYQLCVNFLAVVDGEDSAQLQQEDFALILSNAPSNAGSKQFIHYGQQIKNGGFLWYDYGSEQNLELYGSETPPAYDLSKITAPVAAYYGKNDHLVYAEDAKTVVKSVSNVVNDYEIPYELFDHLDFIFAKDVVDLLYVELIKTMQAY</sequence>
<keyword evidence="9" id="KW-0812">Transmembrane</keyword>
<name>A0AA38II63_9CUCU</name>
<keyword evidence="6" id="KW-0325">Glycoprotein</keyword>
<evidence type="ECO:0000256" key="6">
    <source>
        <dbReference type="ARBA" id="ARBA00023180"/>
    </source>
</evidence>
<comment type="similarity">
    <text evidence="1 7">Belongs to the AB hydrolase superfamily. Lipase family.</text>
</comment>
<keyword evidence="2" id="KW-0732">Signal</keyword>
<feature type="active site" description="Charge relay system" evidence="8">
    <location>
        <position position="393"/>
    </location>
</feature>
<dbReference type="GO" id="GO:0016788">
    <property type="term" value="F:hydrolase activity, acting on ester bonds"/>
    <property type="evidence" value="ECO:0007669"/>
    <property type="project" value="InterPro"/>
</dbReference>
<gene>
    <name evidence="11" type="ORF">Zmor_010133</name>
</gene>
<dbReference type="AlphaFoldDB" id="A0AA38II63"/>
<keyword evidence="4 7" id="KW-0442">Lipid degradation</keyword>
<dbReference type="FunFam" id="3.40.50.1820:FF:000057">
    <property type="entry name" value="Lipase"/>
    <property type="match status" value="1"/>
</dbReference>
<evidence type="ECO:0000256" key="1">
    <source>
        <dbReference type="ARBA" id="ARBA00010701"/>
    </source>
</evidence>
<keyword evidence="9" id="KW-1133">Transmembrane helix</keyword>
<evidence type="ECO:0000256" key="9">
    <source>
        <dbReference type="SAM" id="Phobius"/>
    </source>
</evidence>
<dbReference type="PIRSF" id="PIRSF000862">
    <property type="entry name" value="Steryl_ester_lip"/>
    <property type="match status" value="1"/>
</dbReference>
<dbReference type="InterPro" id="IPR025483">
    <property type="entry name" value="Lipase_euk"/>
</dbReference>
<organism evidence="11 12">
    <name type="scientific">Zophobas morio</name>
    <dbReference type="NCBI Taxonomy" id="2755281"/>
    <lineage>
        <taxon>Eukaryota</taxon>
        <taxon>Metazoa</taxon>
        <taxon>Ecdysozoa</taxon>
        <taxon>Arthropoda</taxon>
        <taxon>Hexapoda</taxon>
        <taxon>Insecta</taxon>
        <taxon>Pterygota</taxon>
        <taxon>Neoptera</taxon>
        <taxon>Endopterygota</taxon>
        <taxon>Coleoptera</taxon>
        <taxon>Polyphaga</taxon>
        <taxon>Cucujiformia</taxon>
        <taxon>Tenebrionidae</taxon>
        <taxon>Zophobas</taxon>
    </lineage>
</organism>
<keyword evidence="3 7" id="KW-0378">Hydrolase</keyword>
<evidence type="ECO:0000313" key="12">
    <source>
        <dbReference type="Proteomes" id="UP001168821"/>
    </source>
</evidence>
<dbReference type="PANTHER" id="PTHR11005">
    <property type="entry name" value="LYSOSOMAL ACID LIPASE-RELATED"/>
    <property type="match status" value="1"/>
</dbReference>
<evidence type="ECO:0000256" key="8">
    <source>
        <dbReference type="PIRSR" id="PIRSR000862-1"/>
    </source>
</evidence>
<dbReference type="InterPro" id="IPR029058">
    <property type="entry name" value="AB_hydrolase_fold"/>
</dbReference>
<feature type="domain" description="Partial AB-hydrolase lipase" evidence="10">
    <location>
        <begin position="53"/>
        <end position="112"/>
    </location>
</feature>
<keyword evidence="5" id="KW-0443">Lipid metabolism</keyword>
<feature type="active site" description="Nucleophile" evidence="8">
    <location>
        <position position="190"/>
    </location>
</feature>
<dbReference type="Pfam" id="PF04083">
    <property type="entry name" value="Abhydro_lipase"/>
    <property type="match status" value="1"/>
</dbReference>
<evidence type="ECO:0000259" key="10">
    <source>
        <dbReference type="Pfam" id="PF04083"/>
    </source>
</evidence>
<protein>
    <recommendedName>
        <fullName evidence="7">Lipase</fullName>
    </recommendedName>
</protein>
<reference evidence="11" key="1">
    <citation type="journal article" date="2023" name="G3 (Bethesda)">
        <title>Whole genome assemblies of Zophobas morio and Tenebrio molitor.</title>
        <authorList>
            <person name="Kaur S."/>
            <person name="Stinson S.A."/>
            <person name="diCenzo G.C."/>
        </authorList>
    </citation>
    <scope>NUCLEOTIDE SEQUENCE</scope>
    <source>
        <strain evidence="11">QUZm001</strain>
    </source>
</reference>